<reference evidence="1" key="1">
    <citation type="submission" date="2023-07" db="EMBL/GenBank/DDBJ databases">
        <title>Sorghum-associated microbial communities from plants grown in Nebraska, USA.</title>
        <authorList>
            <person name="Schachtman D."/>
        </authorList>
    </citation>
    <scope>NUCLEOTIDE SEQUENCE</scope>
    <source>
        <strain evidence="1">BE56</strain>
    </source>
</reference>
<name>A0ACC6K3M4_9PSED</name>
<evidence type="ECO:0000313" key="1">
    <source>
        <dbReference type="EMBL" id="MDR6713022.1"/>
    </source>
</evidence>
<protein>
    <submittedName>
        <fullName evidence="1">Uncharacterized protein</fullName>
    </submittedName>
</protein>
<comment type="caution">
    <text evidence="1">The sequence shown here is derived from an EMBL/GenBank/DDBJ whole genome shotgun (WGS) entry which is preliminary data.</text>
</comment>
<accession>A0ACC6K3M4</accession>
<dbReference type="Proteomes" id="UP001259587">
    <property type="component" value="Unassembled WGS sequence"/>
</dbReference>
<gene>
    <name evidence="1" type="ORF">J2W83_002624</name>
</gene>
<dbReference type="EMBL" id="JAVDTH010000013">
    <property type="protein sequence ID" value="MDR6713022.1"/>
    <property type="molecule type" value="Genomic_DNA"/>
</dbReference>
<sequence>MPRPSHPKKEVEQALRHAEKNGWRVVVGAGHCWGKMYCPDNDNECRCGEFCISSIWSTPKSPGNHARQLQRIVNNCTAHLTSGDEADERDEG</sequence>
<proteinExistence type="predicted"/>
<organism evidence="1 2">
    <name type="scientific">Pseudomonas hunanensis</name>
    <dbReference type="NCBI Taxonomy" id="1247546"/>
    <lineage>
        <taxon>Bacteria</taxon>
        <taxon>Pseudomonadati</taxon>
        <taxon>Pseudomonadota</taxon>
        <taxon>Gammaproteobacteria</taxon>
        <taxon>Pseudomonadales</taxon>
        <taxon>Pseudomonadaceae</taxon>
        <taxon>Pseudomonas</taxon>
    </lineage>
</organism>
<keyword evidence="2" id="KW-1185">Reference proteome</keyword>
<evidence type="ECO:0000313" key="2">
    <source>
        <dbReference type="Proteomes" id="UP001259587"/>
    </source>
</evidence>